<dbReference type="Proteomes" id="UP000041254">
    <property type="component" value="Unassembled WGS sequence"/>
</dbReference>
<sequence length="711" mass="79373">MTEASGIEAARSHVTKKLREILPSNWKDIINWKERNPETGLPVEVTDVTGSCTRLKDNGCDLSCAFDFPIRKELLKKLNELLAPDGVVVQSASVRFVELSHMTGQRFEDVYQNKVSSAVEYCGYLPHLASSHPPDQPAPSAVSSSQCLKPCWTFNVAFDVAGRASFTITYKYDSTREAKKCKRCVKCKRPYHTSDRSRHERNCVYLKQDALNQQASDAPRQPAPAPLLAALDQGSSGEITEEQPFCVTGGPPGPSQQKAIISPPFGPLHSPANGQSPQMPFLAPSGPPEGVVRQGAPGYVNNTCEQMPPEAGWEGATAFATAVFSDGDETEDMRLMDLDPPDVNAYDTLIEAYGRCERLDEALRLWRKMTNGREVEPVEPNNYTFKRTLDALADRFHKLVRSGVTPNPVQYMILIKGFAQIKQIDMALWLYRDMKRKGVPCNDVTYKTLIDACRLVSDMRQAVDILKDMNASLRHPLYWWTIDTYSAMIKGLCTQGNIDAALELFDSMWGRGIQPDTIIYNALLEECARRYNLHMTEQLLQNMIQSGVAPTSHTLTILVKLYGLAKEFDKAHSVVTELFRRFSIDLKYQDAHVWTAFMDACIANQRLPLAMEVSEKMLVAETKPNASAFGAIIVGCVEGAFSSVTDPNASHVEYSVNAIGFAQLALHYELKLEKFVWLKLKAMRESLMPPDKLIRHLDKLVADSKDGKHTP</sequence>
<dbReference type="InterPro" id="IPR002885">
    <property type="entry name" value="PPR_rpt"/>
</dbReference>
<organism evidence="3 4">
    <name type="scientific">Vitrella brassicaformis (strain CCMP3155)</name>
    <dbReference type="NCBI Taxonomy" id="1169540"/>
    <lineage>
        <taxon>Eukaryota</taxon>
        <taxon>Sar</taxon>
        <taxon>Alveolata</taxon>
        <taxon>Colpodellida</taxon>
        <taxon>Vitrellaceae</taxon>
        <taxon>Vitrella</taxon>
    </lineage>
</organism>
<proteinExistence type="predicted"/>
<dbReference type="InterPro" id="IPR011990">
    <property type="entry name" value="TPR-like_helical_dom_sf"/>
</dbReference>
<accession>A0A0G4ENS7</accession>
<dbReference type="EMBL" id="CDMY01000275">
    <property type="protein sequence ID" value="CEL98633.1"/>
    <property type="molecule type" value="Genomic_DNA"/>
</dbReference>
<keyword evidence="1" id="KW-0677">Repeat</keyword>
<feature type="repeat" description="PPR" evidence="2">
    <location>
        <begin position="516"/>
        <end position="550"/>
    </location>
</feature>
<dbReference type="PROSITE" id="PS51375">
    <property type="entry name" value="PPR"/>
    <property type="match status" value="4"/>
</dbReference>
<evidence type="ECO:0000313" key="4">
    <source>
        <dbReference type="Proteomes" id="UP000041254"/>
    </source>
</evidence>
<dbReference type="STRING" id="1169540.A0A0G4ENS7"/>
<keyword evidence="4" id="KW-1185">Reference proteome</keyword>
<dbReference type="PANTHER" id="PTHR47447">
    <property type="entry name" value="OS03G0856100 PROTEIN"/>
    <property type="match status" value="1"/>
</dbReference>
<dbReference type="PhylomeDB" id="A0A0G4ENS7"/>
<evidence type="ECO:0000256" key="1">
    <source>
        <dbReference type="ARBA" id="ARBA00022737"/>
    </source>
</evidence>
<name>A0A0G4ENS7_VITBC</name>
<dbReference type="PANTHER" id="PTHR47447:SF17">
    <property type="entry name" value="OS12G0638900 PROTEIN"/>
    <property type="match status" value="1"/>
</dbReference>
<dbReference type="GO" id="GO:0005739">
    <property type="term" value="C:mitochondrion"/>
    <property type="evidence" value="ECO:0007669"/>
    <property type="project" value="UniProtKB-SubCell"/>
</dbReference>
<evidence type="ECO:0000256" key="2">
    <source>
        <dbReference type="PROSITE-ProRule" id="PRU00708"/>
    </source>
</evidence>
<evidence type="ECO:0000313" key="3">
    <source>
        <dbReference type="EMBL" id="CEL98633.1"/>
    </source>
</evidence>
<reference evidence="3 4" key="1">
    <citation type="submission" date="2014-11" db="EMBL/GenBank/DDBJ databases">
        <authorList>
            <person name="Zhu J."/>
            <person name="Qi W."/>
            <person name="Song R."/>
        </authorList>
    </citation>
    <scope>NUCLEOTIDE SEQUENCE [LARGE SCALE GENOMIC DNA]</scope>
</reference>
<dbReference type="NCBIfam" id="TIGR00756">
    <property type="entry name" value="PPR"/>
    <property type="match status" value="2"/>
</dbReference>
<gene>
    <name evidence="3" type="ORF">Vbra_2762</name>
</gene>
<dbReference type="InParanoid" id="A0A0G4ENS7"/>
<dbReference type="Pfam" id="PF13041">
    <property type="entry name" value="PPR_2"/>
    <property type="match status" value="3"/>
</dbReference>
<dbReference type="OrthoDB" id="185373at2759"/>
<dbReference type="Gene3D" id="1.25.40.10">
    <property type="entry name" value="Tetratricopeptide repeat domain"/>
    <property type="match status" value="4"/>
</dbReference>
<feature type="repeat" description="PPR" evidence="2">
    <location>
        <begin position="342"/>
        <end position="372"/>
    </location>
</feature>
<dbReference type="AlphaFoldDB" id="A0A0G4ENS7"/>
<evidence type="ECO:0008006" key="5">
    <source>
        <dbReference type="Google" id="ProtNLM"/>
    </source>
</evidence>
<dbReference type="VEuPathDB" id="CryptoDB:Vbra_2762"/>
<feature type="repeat" description="PPR" evidence="2">
    <location>
        <begin position="481"/>
        <end position="515"/>
    </location>
</feature>
<protein>
    <recommendedName>
        <fullName evidence="5">Pentacotripeptide-repeat region of PRORP domain-containing protein</fullName>
    </recommendedName>
</protein>
<feature type="repeat" description="PPR" evidence="2">
    <location>
        <begin position="407"/>
        <end position="441"/>
    </location>
</feature>